<gene>
    <name evidence="7" type="ORF">HF882_04435</name>
</gene>
<evidence type="ECO:0000313" key="8">
    <source>
        <dbReference type="Proteomes" id="UP000576225"/>
    </source>
</evidence>
<dbReference type="PANTHER" id="PTHR30093">
    <property type="entry name" value="GENERAL SECRETION PATHWAY PROTEIN G"/>
    <property type="match status" value="1"/>
</dbReference>
<dbReference type="NCBIfam" id="TIGR02532">
    <property type="entry name" value="IV_pilin_GFxxxE"/>
    <property type="match status" value="1"/>
</dbReference>
<protein>
    <submittedName>
        <fullName evidence="7">Prepilin-type N-terminal cleavage/methylation domain-containing protein</fullName>
    </submittedName>
</protein>
<dbReference type="GO" id="GO:0016020">
    <property type="term" value="C:membrane"/>
    <property type="evidence" value="ECO:0007669"/>
    <property type="project" value="UniProtKB-SubCell"/>
</dbReference>
<evidence type="ECO:0000256" key="4">
    <source>
        <dbReference type="ARBA" id="ARBA00022989"/>
    </source>
</evidence>
<comment type="subcellular location">
    <subcellularLocation>
        <location evidence="1">Membrane</location>
        <topology evidence="1">Single-pass membrane protein</topology>
    </subcellularLocation>
</comment>
<dbReference type="Proteomes" id="UP000576225">
    <property type="component" value="Unassembled WGS sequence"/>
</dbReference>
<dbReference type="InterPro" id="IPR045584">
    <property type="entry name" value="Pilin-like"/>
</dbReference>
<accession>A0A848AUP8</accession>
<keyword evidence="4 6" id="KW-1133">Transmembrane helix</keyword>
<dbReference type="InterPro" id="IPR012902">
    <property type="entry name" value="N_methyl_site"/>
</dbReference>
<keyword evidence="5 6" id="KW-0472">Membrane</keyword>
<evidence type="ECO:0000256" key="6">
    <source>
        <dbReference type="SAM" id="Phobius"/>
    </source>
</evidence>
<dbReference type="SUPFAM" id="SSF54523">
    <property type="entry name" value="Pili subunits"/>
    <property type="match status" value="1"/>
</dbReference>
<feature type="transmembrane region" description="Helical" evidence="6">
    <location>
        <begin position="20"/>
        <end position="41"/>
    </location>
</feature>
<keyword evidence="3 6" id="KW-0812">Transmembrane</keyword>
<evidence type="ECO:0000313" key="7">
    <source>
        <dbReference type="EMBL" id="NMD85827.1"/>
    </source>
</evidence>
<evidence type="ECO:0000256" key="3">
    <source>
        <dbReference type="ARBA" id="ARBA00022692"/>
    </source>
</evidence>
<organism evidence="7 8">
    <name type="scientific">Victivallis vadensis</name>
    <dbReference type="NCBI Taxonomy" id="172901"/>
    <lineage>
        <taxon>Bacteria</taxon>
        <taxon>Pseudomonadati</taxon>
        <taxon>Lentisphaerota</taxon>
        <taxon>Lentisphaeria</taxon>
        <taxon>Victivallales</taxon>
        <taxon>Victivallaceae</taxon>
        <taxon>Victivallis</taxon>
    </lineage>
</organism>
<reference evidence="7 8" key="1">
    <citation type="submission" date="2020-04" db="EMBL/GenBank/DDBJ databases">
        <authorList>
            <person name="Hitch T.C.A."/>
            <person name="Wylensek D."/>
            <person name="Clavel T."/>
        </authorList>
    </citation>
    <scope>NUCLEOTIDE SEQUENCE [LARGE SCALE GENOMIC DNA]</scope>
    <source>
        <strain evidence="7 8">COR2-253-APC-1A</strain>
    </source>
</reference>
<evidence type="ECO:0000256" key="2">
    <source>
        <dbReference type="ARBA" id="ARBA00022481"/>
    </source>
</evidence>
<name>A0A848AUP8_9BACT</name>
<keyword evidence="2" id="KW-0488">Methylation</keyword>
<dbReference type="PANTHER" id="PTHR30093:SF44">
    <property type="entry name" value="TYPE II SECRETION SYSTEM CORE PROTEIN G"/>
    <property type="match status" value="1"/>
</dbReference>
<dbReference type="AlphaFoldDB" id="A0A848AUP8"/>
<proteinExistence type="predicted"/>
<evidence type="ECO:0000256" key="5">
    <source>
        <dbReference type="ARBA" id="ARBA00023136"/>
    </source>
</evidence>
<comment type="caution">
    <text evidence="7">The sequence shown here is derived from an EMBL/GenBank/DDBJ whole genome shotgun (WGS) entry which is preliminary data.</text>
</comment>
<sequence length="249" mass="28398">MKNTQNKTNISYNYTPYFTLIELLVVITIIAILAGMLLPALNKARSRAHDITCKNNLKQLGTYVVMYSGDYNGYVQTKIGDYGWTNSAFNTMLQPYASKWNENAGGPVEGDGIRKLGYCPGDTFKNFYNPSYETFATAALFFPNAYRTGWNQDGQRDTIFWGKIDKLGKSGNIRATFALIADNPVGKYHISGNSIWLNYWKVDNSVHAFRNHEGRLPLSGERGYWGVADKDAFSFCWQKMSDWQLLFWY</sequence>
<dbReference type="EMBL" id="JABAEW010000005">
    <property type="protein sequence ID" value="NMD85827.1"/>
    <property type="molecule type" value="Genomic_DNA"/>
</dbReference>
<dbReference type="RefSeq" id="WP_168961750.1">
    <property type="nucleotide sequence ID" value="NZ_JABAEW010000005.1"/>
</dbReference>
<evidence type="ECO:0000256" key="1">
    <source>
        <dbReference type="ARBA" id="ARBA00004167"/>
    </source>
</evidence>
<dbReference type="Gene3D" id="3.30.700.10">
    <property type="entry name" value="Glycoprotein, Type 4 Pilin"/>
    <property type="match status" value="1"/>
</dbReference>